<dbReference type="CDD" id="cd07185">
    <property type="entry name" value="OmpA_C-like"/>
    <property type="match status" value="1"/>
</dbReference>
<evidence type="ECO:0000259" key="5">
    <source>
        <dbReference type="PROSITE" id="PS51123"/>
    </source>
</evidence>
<feature type="compositionally biased region" description="Basic and acidic residues" evidence="4">
    <location>
        <begin position="188"/>
        <end position="200"/>
    </location>
</feature>
<accession>A0A515EMB2</accession>
<dbReference type="RefSeq" id="WP_142810070.1">
    <property type="nucleotide sequence ID" value="NZ_CP036282.1"/>
</dbReference>
<comment type="subcellular location">
    <subcellularLocation>
        <location evidence="1">Cell outer membrane</location>
    </subcellularLocation>
</comment>
<protein>
    <submittedName>
        <fullName evidence="6">OmpA family protein</fullName>
    </submittedName>
</protein>
<evidence type="ECO:0000256" key="3">
    <source>
        <dbReference type="PROSITE-ProRule" id="PRU00473"/>
    </source>
</evidence>
<dbReference type="PANTHER" id="PTHR30329">
    <property type="entry name" value="STATOR ELEMENT OF FLAGELLAR MOTOR COMPLEX"/>
    <property type="match status" value="1"/>
</dbReference>
<dbReference type="PRINTS" id="PR01021">
    <property type="entry name" value="OMPADOMAIN"/>
</dbReference>
<name>A0A515EMB2_9BURK</name>
<organism evidence="6 7">
    <name type="scientific">Rhodoferax aquaticus</name>
    <dbReference type="NCBI Taxonomy" id="2527691"/>
    <lineage>
        <taxon>Bacteria</taxon>
        <taxon>Pseudomonadati</taxon>
        <taxon>Pseudomonadota</taxon>
        <taxon>Betaproteobacteria</taxon>
        <taxon>Burkholderiales</taxon>
        <taxon>Comamonadaceae</taxon>
        <taxon>Rhodoferax</taxon>
    </lineage>
</organism>
<dbReference type="Proteomes" id="UP000317365">
    <property type="component" value="Chromosome"/>
</dbReference>
<proteinExistence type="predicted"/>
<dbReference type="KEGG" id="rhg:EXZ61_06200"/>
<dbReference type="AlphaFoldDB" id="A0A515EMB2"/>
<keyword evidence="2 3" id="KW-0472">Membrane</keyword>
<dbReference type="SUPFAM" id="SSF103088">
    <property type="entry name" value="OmpA-like"/>
    <property type="match status" value="1"/>
</dbReference>
<dbReference type="InterPro" id="IPR050330">
    <property type="entry name" value="Bact_OuterMem_StrucFunc"/>
</dbReference>
<dbReference type="InterPro" id="IPR006664">
    <property type="entry name" value="OMP_bac"/>
</dbReference>
<gene>
    <name evidence="6" type="ORF">EXZ61_06200</name>
</gene>
<dbReference type="Gene3D" id="3.30.1330.60">
    <property type="entry name" value="OmpA-like domain"/>
    <property type="match status" value="1"/>
</dbReference>
<dbReference type="Pfam" id="PF00691">
    <property type="entry name" value="OmpA"/>
    <property type="match status" value="1"/>
</dbReference>
<dbReference type="InterPro" id="IPR006665">
    <property type="entry name" value="OmpA-like"/>
</dbReference>
<feature type="domain" description="OmpA-like" evidence="5">
    <location>
        <begin position="86"/>
        <end position="200"/>
    </location>
</feature>
<evidence type="ECO:0000256" key="1">
    <source>
        <dbReference type="ARBA" id="ARBA00004442"/>
    </source>
</evidence>
<evidence type="ECO:0000256" key="2">
    <source>
        <dbReference type="ARBA" id="ARBA00023136"/>
    </source>
</evidence>
<dbReference type="GO" id="GO:0009279">
    <property type="term" value="C:cell outer membrane"/>
    <property type="evidence" value="ECO:0007669"/>
    <property type="project" value="UniProtKB-SubCell"/>
</dbReference>
<reference evidence="7" key="1">
    <citation type="submission" date="2019-02" db="EMBL/GenBank/DDBJ databases">
        <title>Complete genome sequence of Rhodoferax sp. Gr-4.</title>
        <authorList>
            <person name="Jin L."/>
        </authorList>
    </citation>
    <scope>NUCLEOTIDE SEQUENCE [LARGE SCALE GENOMIC DNA]</scope>
    <source>
        <strain evidence="7">Gr-4</strain>
    </source>
</reference>
<keyword evidence="7" id="KW-1185">Reference proteome</keyword>
<dbReference type="InterPro" id="IPR036737">
    <property type="entry name" value="OmpA-like_sf"/>
</dbReference>
<dbReference type="PANTHER" id="PTHR30329:SF20">
    <property type="entry name" value="EXPORTED PROTEIN"/>
    <property type="match status" value="1"/>
</dbReference>
<sequence length="200" mass="21022">MKHPLKTSLVAMVLLGAALLTGCAGPGSYVVLLPSPDGTVGKVVVQGKAGEQLLTEGQSGAKLDGSAPPFAVKSEDLQRDFGAAMAARPPLPERFLLYFEVGGSELTAQSKALLPEILARASSRKSLDLSVIGHSDTQGAADANEALALKRANAIAEQLRQLGLKDAVISVESHGERNLLVPTPDDTPEPRNRRVEITLR</sequence>
<dbReference type="EMBL" id="CP036282">
    <property type="protein sequence ID" value="QDL53796.1"/>
    <property type="molecule type" value="Genomic_DNA"/>
</dbReference>
<evidence type="ECO:0000313" key="6">
    <source>
        <dbReference type="EMBL" id="QDL53796.1"/>
    </source>
</evidence>
<dbReference type="PROSITE" id="PS51123">
    <property type="entry name" value="OMPA_2"/>
    <property type="match status" value="1"/>
</dbReference>
<dbReference type="PROSITE" id="PS51257">
    <property type="entry name" value="PROKAR_LIPOPROTEIN"/>
    <property type="match status" value="1"/>
</dbReference>
<evidence type="ECO:0000256" key="4">
    <source>
        <dbReference type="SAM" id="MobiDB-lite"/>
    </source>
</evidence>
<feature type="region of interest" description="Disordered" evidence="4">
    <location>
        <begin position="178"/>
        <end position="200"/>
    </location>
</feature>
<reference evidence="7" key="2">
    <citation type="journal article" date="2020" name="Int. J. Syst. Evol. Microbiol.">
        <title>Genomic insights into a novel species Rhodoferax aquaticus sp. nov., isolated from freshwater.</title>
        <authorList>
            <person name="Li T."/>
            <person name="Zhuo Y."/>
            <person name="Jin C.Z."/>
            <person name="Wu X."/>
            <person name="Ko S.R."/>
            <person name="Jin F.J."/>
            <person name="Ahn C.Y."/>
            <person name="Oh H.M."/>
            <person name="Lee H.G."/>
            <person name="Jin L."/>
        </authorList>
    </citation>
    <scope>NUCLEOTIDE SEQUENCE [LARGE SCALE GENOMIC DNA]</scope>
    <source>
        <strain evidence="7">Gr-4</strain>
    </source>
</reference>
<evidence type="ECO:0000313" key="7">
    <source>
        <dbReference type="Proteomes" id="UP000317365"/>
    </source>
</evidence>